<accession>A0A7S1BBP4</accession>
<protein>
    <submittedName>
        <fullName evidence="1">Uncharacterized protein</fullName>
    </submittedName>
</protein>
<dbReference type="EMBL" id="HBFR01012005">
    <property type="protein sequence ID" value="CAD8881474.1"/>
    <property type="molecule type" value="Transcribed_RNA"/>
</dbReference>
<reference evidence="1" key="1">
    <citation type="submission" date="2021-01" db="EMBL/GenBank/DDBJ databases">
        <authorList>
            <person name="Corre E."/>
            <person name="Pelletier E."/>
            <person name="Niang G."/>
            <person name="Scheremetjew M."/>
            <person name="Finn R."/>
            <person name="Kale V."/>
            <person name="Holt S."/>
            <person name="Cochrane G."/>
            <person name="Meng A."/>
            <person name="Brown T."/>
            <person name="Cohen L."/>
        </authorList>
    </citation>
    <scope>NUCLEOTIDE SEQUENCE</scope>
    <source>
        <strain evidence="1">308</strain>
    </source>
</reference>
<gene>
    <name evidence="1" type="ORF">CHYS00102_LOCUS8661</name>
</gene>
<evidence type="ECO:0000313" key="1">
    <source>
        <dbReference type="EMBL" id="CAD8881474.1"/>
    </source>
</evidence>
<sequence length="405" mass="44976">MTVNFDSPCCFNMPPPPPPTPFCDRNLIQSESSSAPKLDFDTISKRSLLGDFKKRRKDFDEIDSPIKPSLVGTGNHVNMIFAVGDFDVATTTGTVGDSSVFTKRRRLSNGRSSVLNLAPRFKQPKARTLIPCARERPSHQNFPICSYSSSQRVLSPCPTLIPPANINQVSFRSPSKSTPLRPPGQRFVFSPPPPPTAPSHEKVLRTGSIPILSPGAANWWTKEGKDDLKKYLDEKSAARFSNTTIETRRIGGKHGPKVVSKLELSSLDPERNQKNSTCREQCHICSQNNCNENTPKISKYFSTKTSIHENKIRPRNILDSPVPSTESMNFLQCTPITPPRHVEECKKCTFCDKMACVSSCIVSCMGEKCSKAGLSYCRSCSVVRYDLGIHETVLCIDCNLEKMTL</sequence>
<proteinExistence type="predicted"/>
<name>A0A7S1BBP4_9STRA</name>
<organism evidence="1">
    <name type="scientific">Corethron hystrix</name>
    <dbReference type="NCBI Taxonomy" id="216773"/>
    <lineage>
        <taxon>Eukaryota</taxon>
        <taxon>Sar</taxon>
        <taxon>Stramenopiles</taxon>
        <taxon>Ochrophyta</taxon>
        <taxon>Bacillariophyta</taxon>
        <taxon>Coscinodiscophyceae</taxon>
        <taxon>Corethrophycidae</taxon>
        <taxon>Corethrales</taxon>
        <taxon>Corethraceae</taxon>
        <taxon>Corethron</taxon>
    </lineage>
</organism>
<dbReference type="AlphaFoldDB" id="A0A7S1BBP4"/>